<dbReference type="PROSITE" id="PS50113">
    <property type="entry name" value="PAC"/>
    <property type="match status" value="1"/>
</dbReference>
<dbReference type="CDD" id="cd01949">
    <property type="entry name" value="GGDEF"/>
    <property type="match status" value="1"/>
</dbReference>
<dbReference type="Proteomes" id="UP001139150">
    <property type="component" value="Unassembled WGS sequence"/>
</dbReference>
<dbReference type="AlphaFoldDB" id="A0A9X2I734"/>
<dbReference type="SUPFAM" id="SSF55785">
    <property type="entry name" value="PYP-like sensor domain (PAS domain)"/>
    <property type="match status" value="1"/>
</dbReference>
<dbReference type="Pfam" id="PF08447">
    <property type="entry name" value="PAS_3"/>
    <property type="match status" value="1"/>
</dbReference>
<evidence type="ECO:0000259" key="3">
    <source>
        <dbReference type="PROSITE" id="PS50887"/>
    </source>
</evidence>
<evidence type="ECO:0000313" key="5">
    <source>
        <dbReference type="Proteomes" id="UP001139150"/>
    </source>
</evidence>
<keyword evidence="1" id="KW-0812">Transmembrane</keyword>
<protein>
    <submittedName>
        <fullName evidence="4">Sensor domain-containing diguanylate cyclase</fullName>
    </submittedName>
</protein>
<dbReference type="NCBIfam" id="TIGR00254">
    <property type="entry name" value="GGDEF"/>
    <property type="match status" value="1"/>
</dbReference>
<dbReference type="InterPro" id="IPR000700">
    <property type="entry name" value="PAS-assoc_C"/>
</dbReference>
<proteinExistence type="predicted"/>
<dbReference type="InterPro" id="IPR001610">
    <property type="entry name" value="PAC"/>
</dbReference>
<dbReference type="Gene3D" id="3.30.450.20">
    <property type="entry name" value="PAS domain"/>
    <property type="match status" value="1"/>
</dbReference>
<accession>A0A9X2I734</accession>
<dbReference type="EMBL" id="JAKRYL010000032">
    <property type="protein sequence ID" value="MCL7749571.1"/>
    <property type="molecule type" value="Genomic_DNA"/>
</dbReference>
<keyword evidence="1" id="KW-1133">Transmembrane helix</keyword>
<dbReference type="PROSITE" id="PS50887">
    <property type="entry name" value="GGDEF"/>
    <property type="match status" value="1"/>
</dbReference>
<sequence>MKLYDQQNPIIILLLIGLALTSLHSLTEASLAYFLFFGILLYLVLFCWIGKLYDRLNDYRTKLIEKEGELEGIFSHSNACISSVDLKLGKFKLSLGTEKLYGYIEKDFNQYPLLWKEMIHPFDLPKVEEIEKMIYAEKKRETFISEHRIIRGDGEIIWVAAHFTPIFTVENEVKKVNIFSYDITDRKKAEEKIQHMAFHDNLTNLPNRPLFSKFVEKSLSYSKRNNTQFALMYIDIDHFKQVNDTFGHNAGDRLLIEIAKRLNESVRTNDVVCRHGGDEFMILLDDVKQEDIEAVAKRIIKKLSYPINILNENEVFISPSIGISLYPFDGENEHTLIKKADAAMYLVKKNGKNNYQFGSTGPVRTLP</sequence>
<feature type="domain" description="PAC" evidence="2">
    <location>
        <begin position="143"/>
        <end position="195"/>
    </location>
</feature>
<dbReference type="NCBIfam" id="TIGR00229">
    <property type="entry name" value="sensory_box"/>
    <property type="match status" value="1"/>
</dbReference>
<dbReference type="InterPro" id="IPR052163">
    <property type="entry name" value="DGC-Regulatory_Protein"/>
</dbReference>
<dbReference type="InterPro" id="IPR013655">
    <property type="entry name" value="PAS_fold_3"/>
</dbReference>
<dbReference type="Pfam" id="PF00990">
    <property type="entry name" value="GGDEF"/>
    <property type="match status" value="1"/>
</dbReference>
<feature type="domain" description="GGDEF" evidence="3">
    <location>
        <begin position="227"/>
        <end position="360"/>
    </location>
</feature>
<dbReference type="InterPro" id="IPR000014">
    <property type="entry name" value="PAS"/>
</dbReference>
<keyword evidence="5" id="KW-1185">Reference proteome</keyword>
<comment type="caution">
    <text evidence="4">The sequence shown here is derived from an EMBL/GenBank/DDBJ whole genome shotgun (WGS) entry which is preliminary data.</text>
</comment>
<dbReference type="SMART" id="SM00086">
    <property type="entry name" value="PAC"/>
    <property type="match status" value="1"/>
</dbReference>
<keyword evidence="1" id="KW-0472">Membrane</keyword>
<dbReference type="RefSeq" id="WP_250098431.1">
    <property type="nucleotide sequence ID" value="NZ_JAKRYL010000032.1"/>
</dbReference>
<dbReference type="InterPro" id="IPR000160">
    <property type="entry name" value="GGDEF_dom"/>
</dbReference>
<organism evidence="4 5">
    <name type="scientific">Halalkalibacter alkaliphilus</name>
    <dbReference type="NCBI Taxonomy" id="2917993"/>
    <lineage>
        <taxon>Bacteria</taxon>
        <taxon>Bacillati</taxon>
        <taxon>Bacillota</taxon>
        <taxon>Bacilli</taxon>
        <taxon>Bacillales</taxon>
        <taxon>Bacillaceae</taxon>
        <taxon>Halalkalibacter</taxon>
    </lineage>
</organism>
<dbReference type="CDD" id="cd00130">
    <property type="entry name" value="PAS"/>
    <property type="match status" value="1"/>
</dbReference>
<dbReference type="InterPro" id="IPR035965">
    <property type="entry name" value="PAS-like_dom_sf"/>
</dbReference>
<dbReference type="InterPro" id="IPR029787">
    <property type="entry name" value="Nucleotide_cyclase"/>
</dbReference>
<dbReference type="PANTHER" id="PTHR46663">
    <property type="entry name" value="DIGUANYLATE CYCLASE DGCT-RELATED"/>
    <property type="match status" value="1"/>
</dbReference>
<dbReference type="SUPFAM" id="SSF55073">
    <property type="entry name" value="Nucleotide cyclase"/>
    <property type="match status" value="1"/>
</dbReference>
<dbReference type="FunFam" id="3.30.70.270:FF:000001">
    <property type="entry name" value="Diguanylate cyclase domain protein"/>
    <property type="match status" value="1"/>
</dbReference>
<name>A0A9X2I734_9BACI</name>
<feature type="transmembrane region" description="Helical" evidence="1">
    <location>
        <begin position="35"/>
        <end position="53"/>
    </location>
</feature>
<evidence type="ECO:0000313" key="4">
    <source>
        <dbReference type="EMBL" id="MCL7749571.1"/>
    </source>
</evidence>
<dbReference type="PANTHER" id="PTHR46663:SF3">
    <property type="entry name" value="SLL0267 PROTEIN"/>
    <property type="match status" value="1"/>
</dbReference>
<dbReference type="InterPro" id="IPR043128">
    <property type="entry name" value="Rev_trsase/Diguanyl_cyclase"/>
</dbReference>
<dbReference type="Gene3D" id="3.30.70.270">
    <property type="match status" value="1"/>
</dbReference>
<evidence type="ECO:0000259" key="2">
    <source>
        <dbReference type="PROSITE" id="PS50113"/>
    </source>
</evidence>
<evidence type="ECO:0000256" key="1">
    <source>
        <dbReference type="SAM" id="Phobius"/>
    </source>
</evidence>
<gene>
    <name evidence="4" type="ORF">MF646_20855</name>
</gene>
<dbReference type="SMART" id="SM00267">
    <property type="entry name" value="GGDEF"/>
    <property type="match status" value="1"/>
</dbReference>
<reference evidence="4" key="1">
    <citation type="submission" date="2022-02" db="EMBL/GenBank/DDBJ databases">
        <title>Halalkalibacter sp. nov. isolated from Lonar Lake, India.</title>
        <authorList>
            <person name="Joshi A."/>
            <person name="Thite S."/>
            <person name="Lodha T."/>
        </authorList>
    </citation>
    <scope>NUCLEOTIDE SEQUENCE</scope>
    <source>
        <strain evidence="4">MEB205</strain>
    </source>
</reference>